<dbReference type="InterPro" id="IPR007685">
    <property type="entry name" value="RelA_SpoT"/>
</dbReference>
<dbReference type="Gene3D" id="1.10.3210.10">
    <property type="entry name" value="Hypothetical protein af1432"/>
    <property type="match status" value="1"/>
</dbReference>
<comment type="similarity">
    <text evidence="1">Belongs to the relA/spoT family.</text>
</comment>
<dbReference type="GO" id="GO:0042594">
    <property type="term" value="P:response to starvation"/>
    <property type="evidence" value="ECO:0007669"/>
    <property type="project" value="TreeGrafter"/>
</dbReference>
<dbReference type="Pfam" id="PF04607">
    <property type="entry name" value="RelA_SpoT"/>
    <property type="match status" value="1"/>
</dbReference>
<dbReference type="InterPro" id="IPR033655">
    <property type="entry name" value="TGS_RelA/SpoT"/>
</dbReference>
<dbReference type="SUPFAM" id="SSF81301">
    <property type="entry name" value="Nucleotidyltransferase"/>
    <property type="match status" value="1"/>
</dbReference>
<dbReference type="KEGG" id="sdr:SCD_n00511"/>
<dbReference type="CDD" id="cd04876">
    <property type="entry name" value="ACT_RelA-SpoT"/>
    <property type="match status" value="1"/>
</dbReference>
<feature type="domain" description="TGS" evidence="4">
    <location>
        <begin position="402"/>
        <end position="463"/>
    </location>
</feature>
<dbReference type="GO" id="GO:0005886">
    <property type="term" value="C:plasma membrane"/>
    <property type="evidence" value="ECO:0007669"/>
    <property type="project" value="TreeGrafter"/>
</dbReference>
<dbReference type="RefSeq" id="WP_009206694.1">
    <property type="nucleotide sequence ID" value="NC_022357.1"/>
</dbReference>
<dbReference type="Gene3D" id="3.10.20.30">
    <property type="match status" value="1"/>
</dbReference>
<dbReference type="GO" id="GO:0015969">
    <property type="term" value="P:guanosine tetraphosphate metabolic process"/>
    <property type="evidence" value="ECO:0007669"/>
    <property type="project" value="InterPro"/>
</dbReference>
<dbReference type="PROSITE" id="PS51671">
    <property type="entry name" value="ACT"/>
    <property type="match status" value="1"/>
</dbReference>
<dbReference type="FunFam" id="1.10.3210.10:FF:000001">
    <property type="entry name" value="GTP pyrophosphokinase RelA"/>
    <property type="match status" value="1"/>
</dbReference>
<dbReference type="InterPro" id="IPR006674">
    <property type="entry name" value="HD_domain"/>
</dbReference>
<dbReference type="NCBIfam" id="TIGR00691">
    <property type="entry name" value="spoT_relA"/>
    <property type="match status" value="1"/>
</dbReference>
<accession>S6AIK6</accession>
<gene>
    <name evidence="5" type="ORF">SCD_n00511</name>
</gene>
<comment type="function">
    <text evidence="1">In eubacteria ppGpp (guanosine 3'-diphosphate 5'-diphosphate) is a mediator of the stringent response that coordinates a variety of cellular activities in response to changes in nutritional abundance.</text>
</comment>
<dbReference type="InterPro" id="IPR012675">
    <property type="entry name" value="Beta-grasp_dom_sf"/>
</dbReference>
<dbReference type="InterPro" id="IPR003607">
    <property type="entry name" value="HD/PDEase_dom"/>
</dbReference>
<dbReference type="CDD" id="cd01668">
    <property type="entry name" value="TGS_RSH"/>
    <property type="match status" value="1"/>
</dbReference>
<dbReference type="InterPro" id="IPR012676">
    <property type="entry name" value="TGS-like"/>
</dbReference>
<keyword evidence="6" id="KW-1185">Reference proteome</keyword>
<dbReference type="InterPro" id="IPR004811">
    <property type="entry name" value="RelA/Spo_fam"/>
</dbReference>
<dbReference type="SMART" id="SM00471">
    <property type="entry name" value="HDc"/>
    <property type="match status" value="1"/>
</dbReference>
<dbReference type="EC" id="2.7.6.5" evidence="5"/>
<dbReference type="FunFam" id="3.10.20.30:FF:000002">
    <property type="entry name" value="GTP pyrophosphokinase (RelA/SpoT)"/>
    <property type="match status" value="1"/>
</dbReference>
<dbReference type="InterPro" id="IPR045865">
    <property type="entry name" value="ACT-like_dom_sf"/>
</dbReference>
<dbReference type="Proteomes" id="UP000015559">
    <property type="component" value="Chromosome"/>
</dbReference>
<dbReference type="STRING" id="1163617.SCD_n00511"/>
<dbReference type="GO" id="GO:0015949">
    <property type="term" value="P:nucleobase-containing small molecule interconversion"/>
    <property type="evidence" value="ECO:0007669"/>
    <property type="project" value="UniProtKB-ARBA"/>
</dbReference>
<reference evidence="5 6" key="1">
    <citation type="journal article" date="2012" name="Appl. Environ. Microbiol.">
        <title>Draft genome sequence of a psychrotolerant sulfur-oxidizing bacterium, Sulfuricella denitrificans skB26, and proteomic insights into cold adaptation.</title>
        <authorList>
            <person name="Watanabe T."/>
            <person name="Kojima H."/>
            <person name="Fukui M."/>
        </authorList>
    </citation>
    <scope>NUCLEOTIDE SEQUENCE [LARGE SCALE GENOMIC DNA]</scope>
    <source>
        <strain evidence="6">skB26</strain>
    </source>
</reference>
<dbReference type="Gene3D" id="3.30.70.260">
    <property type="match status" value="1"/>
</dbReference>
<dbReference type="FunFam" id="3.30.460.10:FF:000001">
    <property type="entry name" value="GTP pyrophosphokinase RelA"/>
    <property type="match status" value="1"/>
</dbReference>
<dbReference type="CDD" id="cd05399">
    <property type="entry name" value="NT_Rel-Spo_like"/>
    <property type="match status" value="1"/>
</dbReference>
<dbReference type="SUPFAM" id="SSF81271">
    <property type="entry name" value="TGS-like"/>
    <property type="match status" value="1"/>
</dbReference>
<dbReference type="GO" id="GO:0008728">
    <property type="term" value="F:GTP diphosphokinase activity"/>
    <property type="evidence" value="ECO:0007669"/>
    <property type="project" value="UniProtKB-EC"/>
</dbReference>
<name>S6AIK6_SULDS</name>
<dbReference type="GO" id="GO:0008893">
    <property type="term" value="F:guanosine-3',5'-bis(diphosphate) 3'-diphosphatase activity"/>
    <property type="evidence" value="ECO:0007669"/>
    <property type="project" value="TreeGrafter"/>
</dbReference>
<dbReference type="PROSITE" id="PS51831">
    <property type="entry name" value="HD"/>
    <property type="match status" value="1"/>
</dbReference>
<feature type="domain" description="HD" evidence="3">
    <location>
        <begin position="61"/>
        <end position="160"/>
    </location>
</feature>
<sequence>MNKSNTQHSALGTQGSATDIAAFTARLSSYLKPEDTAQIEAAYHLSDSAHAGQFRKSGEPYISHPLAVAEILADWHLDAQTLMAALLHDVVEDTAITKKEIAERFGKAVAELVDGVSKLDKIEFQTEIHAQAENFRKMLLAMARDVRVILIKIADRLHNMRTLGAMAPEKRQRIANETLEIYAPIANRLGLNSVYDELEDLSFHHLYPNRFEVLAKAVKAARGNRREVVGKVLEAIEQKLKDCQIEATITGREKHLYSIYKKMQGKSLTFSEVFDIYGFRVIVKDVPTCYLTLGSLHQLYKPIPGKFKDYIAIPKANGYQSLHTTLFGPFGTPIEIQIRSQDMHKIAEAGVASHWLYKSGDTEINEMQQKTHQWLQSLLEIQSESGDATEFLEHIKVDLFPDEVYVFTPKGKIMALPRGATGVDFAYAVHTDVGNRCVAVKIDQELMPLRTELKNGDQVEIVTAAHAKPNPTWLSYVITGKARSHIRHFLKTMQYDESATLGERLLNQALRALGTDSKEITEAQWEKLLNENTGKNRLEILADIGLGKRLNIVVAHQLLAVTETTEERKHVPMGPITIRGTEGMAVQYARCCRPIPGDPIIGFINKGQGLVIHTHDCPVIAKNRADTDKLLDVEWDPEAPKKAFDVNIKLIVANQRGVLAQVAAAIADAGSNIDNVSMEEEDGSAYTTMNFTLQVENRIHLANVMRSLRKIMEVVRITRVKGVVDRRHG</sequence>
<dbReference type="OrthoDB" id="9805041at2"/>
<dbReference type="Pfam" id="PF13328">
    <property type="entry name" value="HD_4"/>
    <property type="match status" value="1"/>
</dbReference>
<dbReference type="PANTHER" id="PTHR21262:SF36">
    <property type="entry name" value="BIFUNCTIONAL (P)PPGPP SYNTHASE_HYDROLASE SPOT"/>
    <property type="match status" value="1"/>
</dbReference>
<dbReference type="eggNOG" id="COG0317">
    <property type="taxonomic scope" value="Bacteria"/>
</dbReference>
<dbReference type="AlphaFoldDB" id="S6AIK6"/>
<feature type="domain" description="ACT" evidence="2">
    <location>
        <begin position="647"/>
        <end position="722"/>
    </location>
</feature>
<evidence type="ECO:0000256" key="1">
    <source>
        <dbReference type="RuleBase" id="RU003847"/>
    </source>
</evidence>
<dbReference type="SMART" id="SM00954">
    <property type="entry name" value="RelA_SpoT"/>
    <property type="match status" value="1"/>
</dbReference>
<dbReference type="Pfam" id="PF02824">
    <property type="entry name" value="TGS"/>
    <property type="match status" value="1"/>
</dbReference>
<evidence type="ECO:0000313" key="5">
    <source>
        <dbReference type="EMBL" id="BAN34359.1"/>
    </source>
</evidence>
<dbReference type="HOGENOM" id="CLU_012300_3_0_4"/>
<dbReference type="Pfam" id="PF13291">
    <property type="entry name" value="ACT_4"/>
    <property type="match status" value="1"/>
</dbReference>
<dbReference type="SUPFAM" id="SSF109604">
    <property type="entry name" value="HD-domain/PDEase-like"/>
    <property type="match status" value="1"/>
</dbReference>
<proteinExistence type="inferred from homology"/>
<evidence type="ECO:0000259" key="4">
    <source>
        <dbReference type="PROSITE" id="PS51880"/>
    </source>
</evidence>
<dbReference type="SUPFAM" id="SSF55021">
    <property type="entry name" value="ACT-like"/>
    <property type="match status" value="1"/>
</dbReference>
<evidence type="ECO:0000313" key="6">
    <source>
        <dbReference type="Proteomes" id="UP000015559"/>
    </source>
</evidence>
<keyword evidence="5" id="KW-0808">Transferase</keyword>
<dbReference type="PROSITE" id="PS51880">
    <property type="entry name" value="TGS"/>
    <property type="match status" value="1"/>
</dbReference>
<protein>
    <submittedName>
        <fullName evidence="5">(P)ppGpp synthetase I SpoT/RelA</fullName>
        <ecNumber evidence="5">2.7.6.5</ecNumber>
    </submittedName>
</protein>
<evidence type="ECO:0000259" key="3">
    <source>
        <dbReference type="PROSITE" id="PS51831"/>
    </source>
</evidence>
<dbReference type="InterPro" id="IPR002912">
    <property type="entry name" value="ACT_dom"/>
</dbReference>
<dbReference type="CDD" id="cd00077">
    <property type="entry name" value="HDc"/>
    <property type="match status" value="1"/>
</dbReference>
<dbReference type="InterPro" id="IPR043519">
    <property type="entry name" value="NT_sf"/>
</dbReference>
<dbReference type="EMBL" id="AP013066">
    <property type="protein sequence ID" value="BAN34359.1"/>
    <property type="molecule type" value="Genomic_DNA"/>
</dbReference>
<dbReference type="PANTHER" id="PTHR21262">
    <property type="entry name" value="GUANOSINE-3',5'-BIS DIPHOSPHATE 3'-PYROPHOSPHOHYDROLASE"/>
    <property type="match status" value="1"/>
</dbReference>
<evidence type="ECO:0000259" key="2">
    <source>
        <dbReference type="PROSITE" id="PS51671"/>
    </source>
</evidence>
<dbReference type="Pfam" id="PF19296">
    <property type="entry name" value="RelA_AH_RIS"/>
    <property type="match status" value="1"/>
</dbReference>
<dbReference type="InterPro" id="IPR004095">
    <property type="entry name" value="TGS"/>
</dbReference>
<dbReference type="InterPro" id="IPR045600">
    <property type="entry name" value="RelA/SpoT_AH_RIS"/>
</dbReference>
<organism evidence="5 6">
    <name type="scientific">Sulfuricella denitrificans (strain DSM 22764 / NBRC 105220 / skB26)</name>
    <dbReference type="NCBI Taxonomy" id="1163617"/>
    <lineage>
        <taxon>Bacteria</taxon>
        <taxon>Pseudomonadati</taxon>
        <taxon>Pseudomonadota</taxon>
        <taxon>Betaproteobacteria</taxon>
        <taxon>Nitrosomonadales</taxon>
        <taxon>Sulfuricellaceae</taxon>
        <taxon>Sulfuricella</taxon>
    </lineage>
</organism>
<dbReference type="Gene3D" id="3.30.460.10">
    <property type="entry name" value="Beta Polymerase, domain 2"/>
    <property type="match status" value="1"/>
</dbReference>